<feature type="compositionally biased region" description="Acidic residues" evidence="1">
    <location>
        <begin position="128"/>
        <end position="140"/>
    </location>
</feature>
<evidence type="ECO:0000313" key="2">
    <source>
        <dbReference type="EMBL" id="GFO19932.1"/>
    </source>
</evidence>
<accession>A0AAV4BKM5</accession>
<protein>
    <submittedName>
        <fullName evidence="2">Uncharacterized protein</fullName>
    </submittedName>
</protein>
<organism evidence="2 3">
    <name type="scientific">Plakobranchus ocellatus</name>
    <dbReference type="NCBI Taxonomy" id="259542"/>
    <lineage>
        <taxon>Eukaryota</taxon>
        <taxon>Metazoa</taxon>
        <taxon>Spiralia</taxon>
        <taxon>Lophotrochozoa</taxon>
        <taxon>Mollusca</taxon>
        <taxon>Gastropoda</taxon>
        <taxon>Heterobranchia</taxon>
        <taxon>Euthyneura</taxon>
        <taxon>Panpulmonata</taxon>
        <taxon>Sacoglossa</taxon>
        <taxon>Placobranchoidea</taxon>
        <taxon>Plakobranchidae</taxon>
        <taxon>Plakobranchus</taxon>
    </lineage>
</organism>
<proteinExistence type="predicted"/>
<comment type="caution">
    <text evidence="2">The sequence shown here is derived from an EMBL/GenBank/DDBJ whole genome shotgun (WGS) entry which is preliminary data.</text>
</comment>
<dbReference type="EMBL" id="BLXT01005122">
    <property type="protein sequence ID" value="GFO19932.1"/>
    <property type="molecule type" value="Genomic_DNA"/>
</dbReference>
<reference evidence="2 3" key="1">
    <citation type="journal article" date="2021" name="Elife">
        <title>Chloroplast acquisition without the gene transfer in kleptoplastic sea slugs, Plakobranchus ocellatus.</title>
        <authorList>
            <person name="Maeda T."/>
            <person name="Takahashi S."/>
            <person name="Yoshida T."/>
            <person name="Shimamura S."/>
            <person name="Takaki Y."/>
            <person name="Nagai Y."/>
            <person name="Toyoda A."/>
            <person name="Suzuki Y."/>
            <person name="Arimoto A."/>
            <person name="Ishii H."/>
            <person name="Satoh N."/>
            <person name="Nishiyama T."/>
            <person name="Hasebe M."/>
            <person name="Maruyama T."/>
            <person name="Minagawa J."/>
            <person name="Obokata J."/>
            <person name="Shigenobu S."/>
        </authorList>
    </citation>
    <scope>NUCLEOTIDE SEQUENCE [LARGE SCALE GENOMIC DNA]</scope>
</reference>
<evidence type="ECO:0000256" key="1">
    <source>
        <dbReference type="SAM" id="MobiDB-lite"/>
    </source>
</evidence>
<dbReference type="Proteomes" id="UP000735302">
    <property type="component" value="Unassembled WGS sequence"/>
</dbReference>
<keyword evidence="3" id="KW-1185">Reference proteome</keyword>
<dbReference type="AlphaFoldDB" id="A0AAV4BKM5"/>
<name>A0AAV4BKM5_9GAST</name>
<sequence length="198" mass="22579">MPVFSDEIKGNISCPNNSIPMIEFQNINWFRKKMTLTVTQFAKHAGERKYALTPSRLKARHIKWLPGNKPIRQPVSQLNPPRTTKFSVCARGLANSTVHNNDGGTPRGSTTVRAMATHNSIKQTKNEDAEDDSEENEEDKEEKKEDQGREDDEKDKKKEVDEEKEEEQEEGGREKGVVEGVLYSITRFKNQVSSRFVT</sequence>
<evidence type="ECO:0000313" key="3">
    <source>
        <dbReference type="Proteomes" id="UP000735302"/>
    </source>
</evidence>
<feature type="region of interest" description="Disordered" evidence="1">
    <location>
        <begin position="118"/>
        <end position="180"/>
    </location>
</feature>
<gene>
    <name evidence="2" type="ORF">PoB_004643700</name>
</gene>